<name>A0ABR1CID5_NECAM</name>
<sequence>MKLHPASALSQHMLNEIVALGEASLCEACAVTTFIETKTSSRYQKHYEQLCSNHLRRTQRFPSETKSVEEEVAAVVVVVAVEEEQQQPRQDVVGRGRLEMFPYERGSNLLQWLEYGWIQEVIQRSSREDCKIYFTSRGQTYLQWIIYQKVDAYAKKSSVNYCSMVHFKLIF</sequence>
<reference evidence="1 2" key="1">
    <citation type="submission" date="2023-08" db="EMBL/GenBank/DDBJ databases">
        <title>A Necator americanus chromosomal reference genome.</title>
        <authorList>
            <person name="Ilik V."/>
            <person name="Petrzelkova K.J."/>
            <person name="Pardy F."/>
            <person name="Fuh T."/>
            <person name="Niatou-Singa F.S."/>
            <person name="Gouil Q."/>
            <person name="Baker L."/>
            <person name="Ritchie M.E."/>
            <person name="Jex A.R."/>
            <person name="Gazzola D."/>
            <person name="Li H."/>
            <person name="Toshio Fujiwara R."/>
            <person name="Zhan B."/>
            <person name="Aroian R.V."/>
            <person name="Pafco B."/>
            <person name="Schwarz E.M."/>
        </authorList>
    </citation>
    <scope>NUCLEOTIDE SEQUENCE [LARGE SCALE GENOMIC DNA]</scope>
    <source>
        <strain evidence="1 2">Aroian</strain>
        <tissue evidence="1">Whole animal</tissue>
    </source>
</reference>
<evidence type="ECO:0000313" key="1">
    <source>
        <dbReference type="EMBL" id="KAK6738014.1"/>
    </source>
</evidence>
<dbReference type="EMBL" id="JAVFWL010000002">
    <property type="protein sequence ID" value="KAK6738014.1"/>
    <property type="molecule type" value="Genomic_DNA"/>
</dbReference>
<dbReference type="Proteomes" id="UP001303046">
    <property type="component" value="Unassembled WGS sequence"/>
</dbReference>
<proteinExistence type="predicted"/>
<gene>
    <name evidence="1" type="primary">Necator_chrII.g8028</name>
    <name evidence="1" type="ORF">RB195_020234</name>
</gene>
<protein>
    <submittedName>
        <fullName evidence="1">Uncharacterized protein</fullName>
    </submittedName>
</protein>
<accession>A0ABR1CID5</accession>
<keyword evidence="2" id="KW-1185">Reference proteome</keyword>
<comment type="caution">
    <text evidence="1">The sequence shown here is derived from an EMBL/GenBank/DDBJ whole genome shotgun (WGS) entry which is preliminary data.</text>
</comment>
<evidence type="ECO:0000313" key="2">
    <source>
        <dbReference type="Proteomes" id="UP001303046"/>
    </source>
</evidence>
<organism evidence="1 2">
    <name type="scientific">Necator americanus</name>
    <name type="common">Human hookworm</name>
    <dbReference type="NCBI Taxonomy" id="51031"/>
    <lineage>
        <taxon>Eukaryota</taxon>
        <taxon>Metazoa</taxon>
        <taxon>Ecdysozoa</taxon>
        <taxon>Nematoda</taxon>
        <taxon>Chromadorea</taxon>
        <taxon>Rhabditida</taxon>
        <taxon>Rhabditina</taxon>
        <taxon>Rhabditomorpha</taxon>
        <taxon>Strongyloidea</taxon>
        <taxon>Ancylostomatidae</taxon>
        <taxon>Bunostominae</taxon>
        <taxon>Necator</taxon>
    </lineage>
</organism>